<evidence type="ECO:0000256" key="1">
    <source>
        <dbReference type="SAM" id="MobiDB-lite"/>
    </source>
</evidence>
<proteinExistence type="predicted"/>
<keyword evidence="3" id="KW-1185">Reference proteome</keyword>
<protein>
    <submittedName>
        <fullName evidence="2">Uncharacterized protein</fullName>
    </submittedName>
</protein>
<dbReference type="AlphaFoldDB" id="A0A926I243"/>
<name>A0A926I243_9FIRM</name>
<reference evidence="2" key="1">
    <citation type="submission" date="2020-08" db="EMBL/GenBank/DDBJ databases">
        <title>Genome public.</title>
        <authorList>
            <person name="Liu C."/>
            <person name="Sun Q."/>
        </authorList>
    </citation>
    <scope>NUCLEOTIDE SEQUENCE</scope>
    <source>
        <strain evidence="2">NSJ-32</strain>
    </source>
</reference>
<accession>A0A926I243</accession>
<dbReference type="Proteomes" id="UP000657006">
    <property type="component" value="Unassembled WGS sequence"/>
</dbReference>
<dbReference type="RefSeq" id="WP_249289836.1">
    <property type="nucleotide sequence ID" value="NZ_JACRSQ010000016.1"/>
</dbReference>
<evidence type="ECO:0000313" key="3">
    <source>
        <dbReference type="Proteomes" id="UP000657006"/>
    </source>
</evidence>
<gene>
    <name evidence="2" type="ORF">H8730_11125</name>
</gene>
<evidence type="ECO:0000313" key="2">
    <source>
        <dbReference type="EMBL" id="MBC8544098.1"/>
    </source>
</evidence>
<sequence length="91" mass="10011">MQTNRRIQPFLYGATPHQRRSQRLRSGAAAPLHLTATRRGKAVGPGGLLADQPADTAFPLWGDAPSAKKPTASERARRPPFISQQRAEERL</sequence>
<organism evidence="2 3">
    <name type="scientific">Bianquea renquensis</name>
    <dbReference type="NCBI Taxonomy" id="2763661"/>
    <lineage>
        <taxon>Bacteria</taxon>
        <taxon>Bacillati</taxon>
        <taxon>Bacillota</taxon>
        <taxon>Clostridia</taxon>
        <taxon>Eubacteriales</taxon>
        <taxon>Bianqueaceae</taxon>
        <taxon>Bianquea</taxon>
    </lineage>
</organism>
<comment type="caution">
    <text evidence="2">The sequence shown here is derived from an EMBL/GenBank/DDBJ whole genome shotgun (WGS) entry which is preliminary data.</text>
</comment>
<feature type="region of interest" description="Disordered" evidence="1">
    <location>
        <begin position="39"/>
        <end position="91"/>
    </location>
</feature>
<dbReference type="EMBL" id="JACRSQ010000016">
    <property type="protein sequence ID" value="MBC8544098.1"/>
    <property type="molecule type" value="Genomic_DNA"/>
</dbReference>